<dbReference type="EMBL" id="SNRW01000098">
    <property type="protein sequence ID" value="KAA6403457.1"/>
    <property type="molecule type" value="Genomic_DNA"/>
</dbReference>
<organism evidence="3 4">
    <name type="scientific">Streblomastix strix</name>
    <dbReference type="NCBI Taxonomy" id="222440"/>
    <lineage>
        <taxon>Eukaryota</taxon>
        <taxon>Metamonada</taxon>
        <taxon>Preaxostyla</taxon>
        <taxon>Oxymonadida</taxon>
        <taxon>Streblomastigidae</taxon>
        <taxon>Streblomastix</taxon>
    </lineage>
</organism>
<dbReference type="PANTHER" id="PTHR10492:SF57">
    <property type="entry name" value="ATP-DEPENDENT DNA HELICASE"/>
    <property type="match status" value="1"/>
</dbReference>
<comment type="caution">
    <text evidence="3">The sequence shown here is derived from an EMBL/GenBank/DDBJ whole genome shotgun (WGS) entry which is preliminary data.</text>
</comment>
<keyword evidence="1" id="KW-0067">ATP-binding</keyword>
<keyword evidence="1" id="KW-0347">Helicase</keyword>
<comment type="catalytic activity">
    <reaction evidence="1">
        <text>ATP + H2O = ADP + phosphate + H(+)</text>
        <dbReference type="Rhea" id="RHEA:13065"/>
        <dbReference type="ChEBI" id="CHEBI:15377"/>
        <dbReference type="ChEBI" id="CHEBI:15378"/>
        <dbReference type="ChEBI" id="CHEBI:30616"/>
        <dbReference type="ChEBI" id="CHEBI:43474"/>
        <dbReference type="ChEBI" id="CHEBI:456216"/>
        <dbReference type="EC" id="5.6.2.3"/>
    </reaction>
</comment>
<keyword evidence="1" id="KW-0378">Hydrolase</keyword>
<dbReference type="GO" id="GO:0000723">
    <property type="term" value="P:telomere maintenance"/>
    <property type="evidence" value="ECO:0007669"/>
    <property type="project" value="InterPro"/>
</dbReference>
<dbReference type="Gene3D" id="3.40.50.300">
    <property type="entry name" value="P-loop containing nucleotide triphosphate hydrolases"/>
    <property type="match status" value="1"/>
</dbReference>
<evidence type="ECO:0000313" key="3">
    <source>
        <dbReference type="EMBL" id="KAA6403457.1"/>
    </source>
</evidence>
<proteinExistence type="inferred from homology"/>
<dbReference type="GO" id="GO:0043139">
    <property type="term" value="F:5'-3' DNA helicase activity"/>
    <property type="evidence" value="ECO:0007669"/>
    <property type="project" value="UniProtKB-EC"/>
</dbReference>
<dbReference type="AlphaFoldDB" id="A0A5J4X8F5"/>
<dbReference type="Proteomes" id="UP000324800">
    <property type="component" value="Unassembled WGS sequence"/>
</dbReference>
<evidence type="ECO:0000259" key="2">
    <source>
        <dbReference type="Pfam" id="PF05970"/>
    </source>
</evidence>
<keyword evidence="1" id="KW-0233">DNA recombination</keyword>
<dbReference type="PANTHER" id="PTHR10492">
    <property type="match status" value="1"/>
</dbReference>
<sequence>MEDNNPYAVSFRSMRNKLDEENEAAQNEGRAIQDFQLCFMKKETRLTEKVYTLTLTDEVAAVSACADEQELQNASQILFQRHGRLKYLIVTDSAKDSMAFPVLFPKGVRKFGHPDLLITFTSNPRWDEILSIIGDDSSANLPDIVQGNETSAALNSNSIKTTLTAFFNLNDECRKQFGDVIDEGEYNSRKYTYDQIPKHSTFNTGKKFSIAHGLELLPVYYHKDKAHVTFSNLQYYYLPPKNFSKITQAKNGLLWNQLQLVEVIIYDKAPMASKWAIESVDKKLKEIRKNDKDFGGVLMIFGGDFRQVFPIVKFGGRNEQVNASIQKSNLWRKFYTVKLKKNMRTGKGSKEFSSFLMQIGNLTMELRQKRND</sequence>
<comment type="similarity">
    <text evidence="1">Belongs to the helicase family.</text>
</comment>
<dbReference type="GO" id="GO:0006281">
    <property type="term" value="P:DNA repair"/>
    <property type="evidence" value="ECO:0007669"/>
    <property type="project" value="UniProtKB-KW"/>
</dbReference>
<dbReference type="InterPro" id="IPR027417">
    <property type="entry name" value="P-loop_NTPase"/>
</dbReference>
<keyword evidence="1" id="KW-0547">Nucleotide-binding</keyword>
<accession>A0A5J4X8F5</accession>
<dbReference type="GO" id="GO:0005524">
    <property type="term" value="F:ATP binding"/>
    <property type="evidence" value="ECO:0007669"/>
    <property type="project" value="UniProtKB-KW"/>
</dbReference>
<gene>
    <name evidence="3" type="ORF">EZS28_001011</name>
</gene>
<comment type="cofactor">
    <cofactor evidence="1">
        <name>Mg(2+)</name>
        <dbReference type="ChEBI" id="CHEBI:18420"/>
    </cofactor>
</comment>
<dbReference type="Pfam" id="PF05970">
    <property type="entry name" value="PIF1"/>
    <property type="match status" value="1"/>
</dbReference>
<evidence type="ECO:0000256" key="1">
    <source>
        <dbReference type="RuleBase" id="RU363044"/>
    </source>
</evidence>
<evidence type="ECO:0000313" key="4">
    <source>
        <dbReference type="Proteomes" id="UP000324800"/>
    </source>
</evidence>
<reference evidence="3 4" key="1">
    <citation type="submission" date="2019-03" db="EMBL/GenBank/DDBJ databases">
        <title>Single cell metagenomics reveals metabolic interactions within the superorganism composed of flagellate Streblomastix strix and complex community of Bacteroidetes bacteria on its surface.</title>
        <authorList>
            <person name="Treitli S.C."/>
            <person name="Kolisko M."/>
            <person name="Husnik F."/>
            <person name="Keeling P."/>
            <person name="Hampl V."/>
        </authorList>
    </citation>
    <scope>NUCLEOTIDE SEQUENCE [LARGE SCALE GENOMIC DNA]</scope>
    <source>
        <strain evidence="3">ST1C</strain>
    </source>
</reference>
<keyword evidence="1" id="KW-0227">DNA damage</keyword>
<dbReference type="InterPro" id="IPR010285">
    <property type="entry name" value="DNA_helicase_pif1-like_DEAD"/>
</dbReference>
<protein>
    <recommendedName>
        <fullName evidence="1">ATP-dependent DNA helicase</fullName>
        <ecNumber evidence="1">5.6.2.3</ecNumber>
    </recommendedName>
</protein>
<dbReference type="GO" id="GO:0016887">
    <property type="term" value="F:ATP hydrolysis activity"/>
    <property type="evidence" value="ECO:0007669"/>
    <property type="project" value="RHEA"/>
</dbReference>
<dbReference type="EC" id="5.6.2.3" evidence="1"/>
<dbReference type="GO" id="GO:0006310">
    <property type="term" value="P:DNA recombination"/>
    <property type="evidence" value="ECO:0007669"/>
    <property type="project" value="UniProtKB-KW"/>
</dbReference>
<keyword evidence="1" id="KW-0234">DNA repair</keyword>
<name>A0A5J4X8F5_9EUKA</name>
<feature type="domain" description="DNA helicase Pif1-like DEAD-box helicase" evidence="2">
    <location>
        <begin position="244"/>
        <end position="365"/>
    </location>
</feature>